<sequence>MFPCLAPYSALQGGFTVRSTTFGGGPQKPHRSDVIPRLRPFFPPNVAPLSRASQSHRRET</sequence>
<protein>
    <submittedName>
        <fullName evidence="2">Uncharacterized protein</fullName>
    </submittedName>
</protein>
<evidence type="ECO:0000256" key="1">
    <source>
        <dbReference type="SAM" id="MobiDB-lite"/>
    </source>
</evidence>
<reference evidence="2" key="1">
    <citation type="submission" date="2022-06" db="EMBL/GenBank/DDBJ databases">
        <title>Genome sequencing of Brevibacillus sp. BB3-R1.</title>
        <authorList>
            <person name="Heo J."/>
            <person name="Lee D."/>
            <person name="Won M."/>
            <person name="Han B.-H."/>
            <person name="Hong S.-B."/>
            <person name="Kwon S.-W."/>
        </authorList>
    </citation>
    <scope>NUCLEOTIDE SEQUENCE</scope>
    <source>
        <strain evidence="2">BB3-R1</strain>
    </source>
</reference>
<evidence type="ECO:0000313" key="3">
    <source>
        <dbReference type="Proteomes" id="UP001056500"/>
    </source>
</evidence>
<organism evidence="2 3">
    <name type="scientific">Brevibacillus ruminantium</name>
    <dbReference type="NCBI Taxonomy" id="2950604"/>
    <lineage>
        <taxon>Bacteria</taxon>
        <taxon>Bacillati</taxon>
        <taxon>Bacillota</taxon>
        <taxon>Bacilli</taxon>
        <taxon>Bacillales</taxon>
        <taxon>Paenibacillaceae</taxon>
        <taxon>Brevibacillus</taxon>
    </lineage>
</organism>
<dbReference type="Proteomes" id="UP001056500">
    <property type="component" value="Chromosome"/>
</dbReference>
<proteinExistence type="predicted"/>
<keyword evidence="3" id="KW-1185">Reference proteome</keyword>
<name>A0ABY4WKQ6_9BACL</name>
<accession>A0ABY4WKQ6</accession>
<feature type="region of interest" description="Disordered" evidence="1">
    <location>
        <begin position="20"/>
        <end position="60"/>
    </location>
</feature>
<gene>
    <name evidence="2" type="ORF">NDK47_04925</name>
</gene>
<evidence type="ECO:0000313" key="2">
    <source>
        <dbReference type="EMBL" id="USG66647.1"/>
    </source>
</evidence>
<dbReference type="EMBL" id="CP098755">
    <property type="protein sequence ID" value="USG66647.1"/>
    <property type="molecule type" value="Genomic_DNA"/>
</dbReference>
<dbReference type="RefSeq" id="WP_251873755.1">
    <property type="nucleotide sequence ID" value="NZ_CP098755.1"/>
</dbReference>